<feature type="transmembrane region" description="Helical" evidence="1">
    <location>
        <begin position="38"/>
        <end position="56"/>
    </location>
</feature>
<accession>A0ABU7U0Q4</accession>
<comment type="caution">
    <text evidence="3">The sequence shown here is derived from an EMBL/GenBank/DDBJ whole genome shotgun (WGS) entry which is preliminary data.</text>
</comment>
<evidence type="ECO:0000256" key="1">
    <source>
        <dbReference type="SAM" id="Phobius"/>
    </source>
</evidence>
<keyword evidence="1" id="KW-0472">Membrane</keyword>
<feature type="transmembrane region" description="Helical" evidence="1">
    <location>
        <begin position="662"/>
        <end position="680"/>
    </location>
</feature>
<protein>
    <recommendedName>
        <fullName evidence="2">Putative glutamine amidotransferase domain-containing protein</fullName>
    </recommendedName>
</protein>
<keyword evidence="4" id="KW-1185">Reference proteome</keyword>
<organism evidence="3 4">
    <name type="scientific">Sorlinia euscelidii</name>
    <dbReference type="NCBI Taxonomy" id="3081148"/>
    <lineage>
        <taxon>Bacteria</taxon>
        <taxon>Pseudomonadati</taxon>
        <taxon>Pseudomonadota</taxon>
        <taxon>Alphaproteobacteria</taxon>
        <taxon>Acetobacterales</taxon>
        <taxon>Acetobacteraceae</taxon>
        <taxon>Sorlinia</taxon>
    </lineage>
</organism>
<proteinExistence type="predicted"/>
<evidence type="ECO:0000259" key="2">
    <source>
        <dbReference type="Pfam" id="PF07090"/>
    </source>
</evidence>
<feature type="transmembrane region" description="Helical" evidence="1">
    <location>
        <begin position="12"/>
        <end position="31"/>
    </location>
</feature>
<evidence type="ECO:0000313" key="4">
    <source>
        <dbReference type="Proteomes" id="UP001312908"/>
    </source>
</evidence>
<dbReference type="InterPro" id="IPR010768">
    <property type="entry name" value="GATase1-like"/>
</dbReference>
<keyword evidence="1" id="KW-0812">Transmembrane</keyword>
<name>A0ABU7U0Q4_9PROT</name>
<dbReference type="InterPro" id="IPR029062">
    <property type="entry name" value="Class_I_gatase-like"/>
</dbReference>
<dbReference type="SUPFAM" id="SSF52317">
    <property type="entry name" value="Class I glutamine amidotransferase-like"/>
    <property type="match status" value="1"/>
</dbReference>
<dbReference type="Pfam" id="PF07090">
    <property type="entry name" value="GATase1_like"/>
    <property type="match status" value="1"/>
</dbReference>
<sequence length="685" mass="75396">MTTLSFSPLLPWLVVIPFLVICLGFSTYAVFRRMRGAIPRFLTFLIAGIWLLNPISHRIAYKPGASDVYVVLDESPSMQMAHRQAEARAALEKIRNAAGQESGLNLKIIHATDSGSEGTTLFTDLQNAVTDPRRFAGAIFITDGMVHDAPPRLPRIFAADTGRGPRPLNVVLTGKKEETDRQIMVLEAPTYGIVGKDASIVIKVIDHGSTEKHKAQVSLQAGHAAPQHVTVETGHAETLKVPVKAAGDMPVVIQVSPLQGEMTTANNIETLHINGIRERLKVLLVSGAPNPGERVWRRLLRSDPAVDLVHFTILRAPEQDDGTSTDEMALVVFPTQALFEKKIDQFDLIILDGFKTMGLLPDAYMENIARFVQGGGGLLLLTGPEFLEDGSLKDTPLAQILPATAEAHGVMDRKFVPQLTPLGQRHPVVNGLPPHWGPWYRALNVAPASVKGDVVMKGPDENPLLVLGQAGEGRVAMLFSDQIWLWSRGEGGGGPQAQLLRRLAHWLMKEPALEAEQLSGQISGNRLDITRHSLQPRIDEPVEVTRPDSSHFTLSLHSDGKGAFTNHAVVQPSPGIWRLKQGDLESFVLPEHAETLEGQDLRATSSRLDPLVQQSSGHIVWSNNFDAETRLSLHPGRYGRSVWAFPPGREADPSRMKTRQILPPWISALSIIFCIFFAWWRERKI</sequence>
<reference evidence="3 4" key="1">
    <citation type="submission" date="2023-10" db="EMBL/GenBank/DDBJ databases">
        <title>Sorlinia euscelidii gen. nov., sp. nov., an acetic acid bacteria isolated from the gut of Euscelidius variegatus emitter.</title>
        <authorList>
            <person name="Michoud G."/>
            <person name="Marasco R."/>
            <person name="Seferji K."/>
            <person name="Gonella E."/>
            <person name="Garuglieri E."/>
            <person name="Alma A."/>
            <person name="Mapelli F."/>
            <person name="Borin S."/>
            <person name="Daffonchio D."/>
            <person name="Crotti E."/>
        </authorList>
    </citation>
    <scope>NUCLEOTIDE SEQUENCE [LARGE SCALE GENOMIC DNA]</scope>
    <source>
        <strain evidence="3 4">EV16P</strain>
    </source>
</reference>
<dbReference type="PANTHER" id="PTHR37947:SF1">
    <property type="entry name" value="BLL2462 PROTEIN"/>
    <property type="match status" value="1"/>
</dbReference>
<dbReference type="RefSeq" id="WP_394818504.1">
    <property type="nucleotide sequence ID" value="NZ_JAWJZY010000001.1"/>
</dbReference>
<keyword evidence="1" id="KW-1133">Transmembrane helix</keyword>
<dbReference type="Gene3D" id="3.40.50.880">
    <property type="match status" value="1"/>
</dbReference>
<gene>
    <name evidence="3" type="ORF">DOFOFD_00160</name>
</gene>
<dbReference type="EMBL" id="JAWJZY010000001">
    <property type="protein sequence ID" value="MEE8657434.1"/>
    <property type="molecule type" value="Genomic_DNA"/>
</dbReference>
<dbReference type="PANTHER" id="PTHR37947">
    <property type="entry name" value="BLL2462 PROTEIN"/>
    <property type="match status" value="1"/>
</dbReference>
<evidence type="ECO:0000313" key="3">
    <source>
        <dbReference type="EMBL" id="MEE8657434.1"/>
    </source>
</evidence>
<dbReference type="Proteomes" id="UP001312908">
    <property type="component" value="Unassembled WGS sequence"/>
</dbReference>
<feature type="domain" description="Putative glutamine amidotransferase" evidence="2">
    <location>
        <begin position="353"/>
        <end position="487"/>
    </location>
</feature>